<dbReference type="AlphaFoldDB" id="A0A9N9GND2"/>
<dbReference type="EMBL" id="CAJVQA010005148">
    <property type="protein sequence ID" value="CAG8614219.1"/>
    <property type="molecule type" value="Genomic_DNA"/>
</dbReference>
<evidence type="ECO:0000313" key="1">
    <source>
        <dbReference type="EMBL" id="CAG8614219.1"/>
    </source>
</evidence>
<keyword evidence="2" id="KW-1185">Reference proteome</keyword>
<protein>
    <submittedName>
        <fullName evidence="1">17238_t:CDS:1</fullName>
    </submittedName>
</protein>
<sequence>MTDKVKQLVGTLLQYKYFLTEEKLSLPTSHISIVRWNQEISEIHTNQILNKNNYSTFFTLGIMMDESMHETNQPDFQLLEMKDLTSCTGKSVA</sequence>
<dbReference type="Proteomes" id="UP000789759">
    <property type="component" value="Unassembled WGS sequence"/>
</dbReference>
<accession>A0A9N9GND2</accession>
<proteinExistence type="predicted"/>
<gene>
    <name evidence="1" type="ORF">CPELLU_LOCUS7599</name>
</gene>
<evidence type="ECO:0000313" key="2">
    <source>
        <dbReference type="Proteomes" id="UP000789759"/>
    </source>
</evidence>
<reference evidence="1" key="1">
    <citation type="submission" date="2021-06" db="EMBL/GenBank/DDBJ databases">
        <authorList>
            <person name="Kallberg Y."/>
            <person name="Tangrot J."/>
            <person name="Rosling A."/>
        </authorList>
    </citation>
    <scope>NUCLEOTIDE SEQUENCE</scope>
    <source>
        <strain evidence="1">FL966</strain>
    </source>
</reference>
<comment type="caution">
    <text evidence="1">The sequence shown here is derived from an EMBL/GenBank/DDBJ whole genome shotgun (WGS) entry which is preliminary data.</text>
</comment>
<name>A0A9N9GND2_9GLOM</name>
<organism evidence="1 2">
    <name type="scientific">Cetraspora pellucida</name>
    <dbReference type="NCBI Taxonomy" id="1433469"/>
    <lineage>
        <taxon>Eukaryota</taxon>
        <taxon>Fungi</taxon>
        <taxon>Fungi incertae sedis</taxon>
        <taxon>Mucoromycota</taxon>
        <taxon>Glomeromycotina</taxon>
        <taxon>Glomeromycetes</taxon>
        <taxon>Diversisporales</taxon>
        <taxon>Gigasporaceae</taxon>
        <taxon>Cetraspora</taxon>
    </lineage>
</organism>
<dbReference type="OrthoDB" id="2397850at2759"/>